<dbReference type="InterPro" id="IPR004398">
    <property type="entry name" value="RNA_MeTrfase_RsmD"/>
</dbReference>
<dbReference type="GO" id="GO:0052913">
    <property type="term" value="F:16S rRNA (guanine(966)-N(2))-methyltransferase activity"/>
    <property type="evidence" value="ECO:0007669"/>
    <property type="project" value="UniProtKB-EC"/>
</dbReference>
<dbReference type="EMBL" id="FUZV01000001">
    <property type="protein sequence ID" value="SKC48541.1"/>
    <property type="molecule type" value="Genomic_DNA"/>
</dbReference>
<evidence type="ECO:0000256" key="4">
    <source>
        <dbReference type="ARBA" id="ARBA00013682"/>
    </source>
</evidence>
<comment type="similarity">
    <text evidence="2 8">Belongs to the methyltransferase superfamily. RsmD family.</text>
</comment>
<accession>A0A1T5JAU6</accession>
<evidence type="ECO:0000256" key="8">
    <source>
        <dbReference type="PIRNR" id="PIRNR004553"/>
    </source>
</evidence>
<proteinExistence type="inferred from homology"/>
<dbReference type="Gene3D" id="3.40.50.150">
    <property type="entry name" value="Vaccinia Virus protein VP39"/>
    <property type="match status" value="1"/>
</dbReference>
<reference evidence="9 10" key="1">
    <citation type="submission" date="2017-02" db="EMBL/GenBank/DDBJ databases">
        <authorList>
            <person name="Peterson S.W."/>
        </authorList>
    </citation>
    <scope>NUCLEOTIDE SEQUENCE [LARGE SCALE GENOMIC DNA]</scope>
    <source>
        <strain evidence="9 10">P15</strain>
    </source>
</reference>
<keyword evidence="6 8" id="KW-0808">Transferase</keyword>
<dbReference type="CDD" id="cd02440">
    <property type="entry name" value="AdoMet_MTases"/>
    <property type="match status" value="1"/>
</dbReference>
<dbReference type="OrthoDB" id="9803017at2"/>
<dbReference type="AlphaFoldDB" id="A0A1T5JAU6"/>
<evidence type="ECO:0000256" key="3">
    <source>
        <dbReference type="ARBA" id="ARBA00012141"/>
    </source>
</evidence>
<evidence type="ECO:0000313" key="9">
    <source>
        <dbReference type="EMBL" id="SKC48541.1"/>
    </source>
</evidence>
<dbReference type="STRING" id="428993.SAMN06296058_0665"/>
<dbReference type="RefSeq" id="WP_079723044.1">
    <property type="nucleotide sequence ID" value="NZ_BMCL01000003.1"/>
</dbReference>
<keyword evidence="10" id="KW-1185">Reference proteome</keyword>
<sequence>MKPPRAPRSGAPSAAVSGHVRIIGGRWRGSKLPVTDLAGLRPSADRVRETLFNWLMPHLPGAVVLDAFAGSGALGLEAVSRGAARAVLVERDSQAVRALQASAARLDTDGQVRVIADDVLRWLATAHAESFDLVFLDPPFAASAWDHALAALAPRLAPGAWVYLESPVTLEPAVPQGWVLHREGRTRDVRYALYRASAGQGADTLRDDSNEPASA</sequence>
<gene>
    <name evidence="9" type="ORF">SAMN06296058_0665</name>
</gene>
<evidence type="ECO:0000256" key="6">
    <source>
        <dbReference type="ARBA" id="ARBA00022679"/>
    </source>
</evidence>
<evidence type="ECO:0000256" key="1">
    <source>
        <dbReference type="ARBA" id="ARBA00002649"/>
    </source>
</evidence>
<keyword evidence="5 8" id="KW-0489">Methyltransferase</keyword>
<dbReference type="EC" id="2.1.1.171" evidence="3 8"/>
<comment type="function">
    <text evidence="1 8">Specifically methylates the guanine in position 966 of 16S rRNA in the assembled 30S particle.</text>
</comment>
<comment type="catalytic activity">
    <reaction evidence="7 8">
        <text>guanosine(966) in 16S rRNA + S-adenosyl-L-methionine = N(2)-methylguanosine(966) in 16S rRNA + S-adenosyl-L-homocysteine + H(+)</text>
        <dbReference type="Rhea" id="RHEA:23548"/>
        <dbReference type="Rhea" id="RHEA-COMP:10211"/>
        <dbReference type="Rhea" id="RHEA-COMP:10212"/>
        <dbReference type="ChEBI" id="CHEBI:15378"/>
        <dbReference type="ChEBI" id="CHEBI:57856"/>
        <dbReference type="ChEBI" id="CHEBI:59789"/>
        <dbReference type="ChEBI" id="CHEBI:74269"/>
        <dbReference type="ChEBI" id="CHEBI:74481"/>
        <dbReference type="EC" id="2.1.1.171"/>
    </reaction>
</comment>
<evidence type="ECO:0000256" key="2">
    <source>
        <dbReference type="ARBA" id="ARBA00005269"/>
    </source>
</evidence>
<dbReference type="PANTHER" id="PTHR43542:SF1">
    <property type="entry name" value="METHYLTRANSFERASE"/>
    <property type="match status" value="1"/>
</dbReference>
<name>A0A1T5JAU6_9GAMM</name>
<organism evidence="9 10">
    <name type="scientific">Pseudoxanthomonas indica</name>
    <dbReference type="NCBI Taxonomy" id="428993"/>
    <lineage>
        <taxon>Bacteria</taxon>
        <taxon>Pseudomonadati</taxon>
        <taxon>Pseudomonadota</taxon>
        <taxon>Gammaproteobacteria</taxon>
        <taxon>Lysobacterales</taxon>
        <taxon>Lysobacteraceae</taxon>
        <taxon>Pseudoxanthomonas</taxon>
    </lineage>
</organism>
<protein>
    <recommendedName>
        <fullName evidence="4 8">Ribosomal RNA small subunit methyltransferase D</fullName>
        <ecNumber evidence="3 8">2.1.1.171</ecNumber>
    </recommendedName>
</protein>
<evidence type="ECO:0000256" key="7">
    <source>
        <dbReference type="ARBA" id="ARBA00048326"/>
    </source>
</evidence>
<dbReference type="PROSITE" id="PS00092">
    <property type="entry name" value="N6_MTASE"/>
    <property type="match status" value="1"/>
</dbReference>
<dbReference type="GO" id="GO:0003676">
    <property type="term" value="F:nucleic acid binding"/>
    <property type="evidence" value="ECO:0007669"/>
    <property type="project" value="InterPro"/>
</dbReference>
<dbReference type="Proteomes" id="UP000190341">
    <property type="component" value="Unassembled WGS sequence"/>
</dbReference>
<keyword evidence="8" id="KW-0698">rRNA processing</keyword>
<dbReference type="InterPro" id="IPR002052">
    <property type="entry name" value="DNA_methylase_N6_adenine_CS"/>
</dbReference>
<evidence type="ECO:0000313" key="10">
    <source>
        <dbReference type="Proteomes" id="UP000190341"/>
    </source>
</evidence>
<evidence type="ECO:0000256" key="5">
    <source>
        <dbReference type="ARBA" id="ARBA00022603"/>
    </source>
</evidence>
<dbReference type="PIRSF" id="PIRSF004553">
    <property type="entry name" value="CHP00095"/>
    <property type="match status" value="1"/>
</dbReference>
<keyword evidence="8" id="KW-0949">S-adenosyl-L-methionine</keyword>
<dbReference type="InterPro" id="IPR029063">
    <property type="entry name" value="SAM-dependent_MTases_sf"/>
</dbReference>
<dbReference type="SUPFAM" id="SSF53335">
    <property type="entry name" value="S-adenosyl-L-methionine-dependent methyltransferases"/>
    <property type="match status" value="1"/>
</dbReference>
<dbReference type="PANTHER" id="PTHR43542">
    <property type="entry name" value="METHYLTRANSFERASE"/>
    <property type="match status" value="1"/>
</dbReference>
<dbReference type="NCBIfam" id="TIGR00095">
    <property type="entry name" value="16S rRNA (guanine(966)-N(2))-methyltransferase RsmD"/>
    <property type="match status" value="1"/>
</dbReference>
<dbReference type="Pfam" id="PF03602">
    <property type="entry name" value="Cons_hypoth95"/>
    <property type="match status" value="1"/>
</dbReference>